<dbReference type="PANTHER" id="PTHR33841:SF1">
    <property type="entry name" value="DNA METHYLTRANSFERASE A"/>
    <property type="match status" value="1"/>
</dbReference>
<dbReference type="InterPro" id="IPR056716">
    <property type="entry name" value="DUF7814"/>
</dbReference>
<proteinExistence type="predicted"/>
<evidence type="ECO:0000256" key="1">
    <source>
        <dbReference type="ARBA" id="ARBA00011900"/>
    </source>
</evidence>
<comment type="catalytic activity">
    <reaction evidence="4">
        <text>a 2'-deoxyadenosine in DNA + S-adenosyl-L-methionine = an N(6)-methyl-2'-deoxyadenosine in DNA + S-adenosyl-L-homocysteine + H(+)</text>
        <dbReference type="Rhea" id="RHEA:15197"/>
        <dbReference type="Rhea" id="RHEA-COMP:12418"/>
        <dbReference type="Rhea" id="RHEA-COMP:12419"/>
        <dbReference type="ChEBI" id="CHEBI:15378"/>
        <dbReference type="ChEBI" id="CHEBI:57856"/>
        <dbReference type="ChEBI" id="CHEBI:59789"/>
        <dbReference type="ChEBI" id="CHEBI:90615"/>
        <dbReference type="ChEBI" id="CHEBI:90616"/>
        <dbReference type="EC" id="2.1.1.72"/>
    </reaction>
</comment>
<gene>
    <name evidence="6" type="ORF">KDK_03920</name>
</gene>
<protein>
    <recommendedName>
        <fullName evidence="1">site-specific DNA-methyltransferase (adenine-specific)</fullName>
        <ecNumber evidence="1">2.1.1.72</ecNumber>
    </recommendedName>
</protein>
<dbReference type="PANTHER" id="PTHR33841">
    <property type="entry name" value="DNA METHYLTRANSFERASE YEEA-RELATED"/>
    <property type="match status" value="1"/>
</dbReference>
<feature type="domain" description="DUF7814" evidence="5">
    <location>
        <begin position="49"/>
        <end position="155"/>
    </location>
</feature>
<evidence type="ECO:0000256" key="2">
    <source>
        <dbReference type="ARBA" id="ARBA00022603"/>
    </source>
</evidence>
<name>A0A402ABW0_9CHLR</name>
<sequence length="200" mass="23475">MLETGHHSAFQNIEQVIKLFYDRFKVERAAFQQHFLHGAPSITVAEQEQLASLILNRLMFIYFLQKQGFLNSDPQYLFHQLQATQRRIGSDKFYSTFLFALFHEVLGKAERSPETLALFGHIPYLGGSLFTLREIERHYPQLNIPDLAFERLFAFFDLYRWYVDEPAGQEKNLLTPDVLGYIFEQYVNQQQMGLTIPGRM</sequence>
<dbReference type="OrthoDB" id="134716at2"/>
<keyword evidence="3" id="KW-0808">Transferase</keyword>
<evidence type="ECO:0000256" key="4">
    <source>
        <dbReference type="ARBA" id="ARBA00047942"/>
    </source>
</evidence>
<dbReference type="AlphaFoldDB" id="A0A402ABW0"/>
<dbReference type="EMBL" id="BIFS01000001">
    <property type="protein sequence ID" value="GCE16592.1"/>
    <property type="molecule type" value="Genomic_DNA"/>
</dbReference>
<evidence type="ECO:0000313" key="6">
    <source>
        <dbReference type="EMBL" id="GCE16592.1"/>
    </source>
</evidence>
<evidence type="ECO:0000256" key="3">
    <source>
        <dbReference type="ARBA" id="ARBA00022679"/>
    </source>
</evidence>
<organism evidence="6 7">
    <name type="scientific">Dictyobacter kobayashii</name>
    <dbReference type="NCBI Taxonomy" id="2014872"/>
    <lineage>
        <taxon>Bacteria</taxon>
        <taxon>Bacillati</taxon>
        <taxon>Chloroflexota</taxon>
        <taxon>Ktedonobacteria</taxon>
        <taxon>Ktedonobacterales</taxon>
        <taxon>Dictyobacteraceae</taxon>
        <taxon>Dictyobacter</taxon>
    </lineage>
</organism>
<keyword evidence="2" id="KW-0489">Methyltransferase</keyword>
<dbReference type="InterPro" id="IPR050953">
    <property type="entry name" value="N4_N6_ade-DNA_methylase"/>
</dbReference>
<accession>A0A402ABW0</accession>
<dbReference type="RefSeq" id="WP_126548459.1">
    <property type="nucleotide sequence ID" value="NZ_BIFS01000001.1"/>
</dbReference>
<reference evidence="7" key="1">
    <citation type="submission" date="2018-12" db="EMBL/GenBank/DDBJ databases">
        <title>Tengunoibacter tsumagoiensis gen. nov., sp. nov., Dictyobacter kobayashii sp. nov., D. alpinus sp. nov., and D. joshuensis sp. nov. and description of Dictyobacteraceae fam. nov. within the order Ktedonobacterales isolated from Tengu-no-mugimeshi.</title>
        <authorList>
            <person name="Wang C.M."/>
            <person name="Zheng Y."/>
            <person name="Sakai Y."/>
            <person name="Toyoda A."/>
            <person name="Minakuchi Y."/>
            <person name="Abe K."/>
            <person name="Yokota A."/>
            <person name="Yabe S."/>
        </authorList>
    </citation>
    <scope>NUCLEOTIDE SEQUENCE [LARGE SCALE GENOMIC DNA]</scope>
    <source>
        <strain evidence="7">Uno11</strain>
    </source>
</reference>
<dbReference type="GO" id="GO:0032259">
    <property type="term" value="P:methylation"/>
    <property type="evidence" value="ECO:0007669"/>
    <property type="project" value="UniProtKB-KW"/>
</dbReference>
<dbReference type="Pfam" id="PF25120">
    <property type="entry name" value="DUF7814"/>
    <property type="match status" value="1"/>
</dbReference>
<evidence type="ECO:0000259" key="5">
    <source>
        <dbReference type="Pfam" id="PF25120"/>
    </source>
</evidence>
<dbReference type="EC" id="2.1.1.72" evidence="1"/>
<evidence type="ECO:0000313" key="7">
    <source>
        <dbReference type="Proteomes" id="UP000287188"/>
    </source>
</evidence>
<dbReference type="GO" id="GO:0009007">
    <property type="term" value="F:site-specific DNA-methyltransferase (adenine-specific) activity"/>
    <property type="evidence" value="ECO:0007669"/>
    <property type="project" value="UniProtKB-EC"/>
</dbReference>
<dbReference type="Proteomes" id="UP000287188">
    <property type="component" value="Unassembled WGS sequence"/>
</dbReference>
<comment type="caution">
    <text evidence="6">The sequence shown here is derived from an EMBL/GenBank/DDBJ whole genome shotgun (WGS) entry which is preliminary data.</text>
</comment>
<keyword evidence="7" id="KW-1185">Reference proteome</keyword>